<gene>
    <name evidence="1" type="ORF">LCGC14_0602390</name>
</gene>
<dbReference type="AlphaFoldDB" id="A0A0F9RAB2"/>
<accession>A0A0F9RAB2</accession>
<sequence>MGLRPNFDAMKVALPDFFRALEVDGDTTELTIRNRIVHVTQTTTGNITLPAVGDFVGETVAIYIASYAAGTLTIQDKDDSFNWTDIDLGSADESLVLYSDGIQWFVVGGTTVLIASVTASAAELNYLDITSLGTGAASKAVVLDGSGDYTWPNAGRLTYIGTEIAATGAEINLLDGSIAGTAVASAAAVLGANKELDTLVLADGGLYLGAGAGTSVTSTATELNYLDLAALGTGALEKAVVLDSGEDYTWPVAGILTYGVLKDPAGTALTATTLEINQMCDLSTFVEEITSSGAITPGVRHVELNHTGTAIAATIANSNAHPGIFTIKATTEPGGGQDHVVTLTSGTWNGTNNVATFADIDDELVVHFDSNGKGIVILNNGSVALS</sequence>
<protein>
    <submittedName>
        <fullName evidence="1">Uncharacterized protein</fullName>
    </submittedName>
</protein>
<organism evidence="1">
    <name type="scientific">marine sediment metagenome</name>
    <dbReference type="NCBI Taxonomy" id="412755"/>
    <lineage>
        <taxon>unclassified sequences</taxon>
        <taxon>metagenomes</taxon>
        <taxon>ecological metagenomes</taxon>
    </lineage>
</organism>
<dbReference type="EMBL" id="LAZR01000971">
    <property type="protein sequence ID" value="KKN53455.1"/>
    <property type="molecule type" value="Genomic_DNA"/>
</dbReference>
<name>A0A0F9RAB2_9ZZZZ</name>
<proteinExistence type="predicted"/>
<evidence type="ECO:0000313" key="1">
    <source>
        <dbReference type="EMBL" id="KKN53455.1"/>
    </source>
</evidence>
<comment type="caution">
    <text evidence="1">The sequence shown here is derived from an EMBL/GenBank/DDBJ whole genome shotgun (WGS) entry which is preliminary data.</text>
</comment>
<reference evidence="1" key="1">
    <citation type="journal article" date="2015" name="Nature">
        <title>Complex archaea that bridge the gap between prokaryotes and eukaryotes.</title>
        <authorList>
            <person name="Spang A."/>
            <person name="Saw J.H."/>
            <person name="Jorgensen S.L."/>
            <person name="Zaremba-Niedzwiedzka K."/>
            <person name="Martijn J."/>
            <person name="Lind A.E."/>
            <person name="van Eijk R."/>
            <person name="Schleper C."/>
            <person name="Guy L."/>
            <person name="Ettema T.J."/>
        </authorList>
    </citation>
    <scope>NUCLEOTIDE SEQUENCE</scope>
</reference>